<feature type="compositionally biased region" description="Basic and acidic residues" evidence="1">
    <location>
        <begin position="1647"/>
        <end position="1664"/>
    </location>
</feature>
<feature type="compositionally biased region" description="Gly residues" evidence="1">
    <location>
        <begin position="525"/>
        <end position="534"/>
    </location>
</feature>
<feature type="region of interest" description="Disordered" evidence="1">
    <location>
        <begin position="1647"/>
        <end position="1677"/>
    </location>
</feature>
<feature type="compositionally biased region" description="Gly residues" evidence="1">
    <location>
        <begin position="985"/>
        <end position="1008"/>
    </location>
</feature>
<feature type="chain" id="PRO_5032709164" evidence="2">
    <location>
        <begin position="33"/>
        <end position="1816"/>
    </location>
</feature>
<feature type="compositionally biased region" description="Polar residues" evidence="1">
    <location>
        <begin position="1338"/>
        <end position="1374"/>
    </location>
</feature>
<feature type="compositionally biased region" description="Gly residues" evidence="1">
    <location>
        <begin position="926"/>
        <end position="945"/>
    </location>
</feature>
<feature type="region of interest" description="Disordered" evidence="1">
    <location>
        <begin position="1539"/>
        <end position="1560"/>
    </location>
</feature>
<feature type="compositionally biased region" description="Polar residues" evidence="1">
    <location>
        <begin position="1549"/>
        <end position="1558"/>
    </location>
</feature>
<keyword evidence="4" id="KW-1185">Reference proteome</keyword>
<accession>A0A821LL42</accession>
<feature type="compositionally biased region" description="Basic and acidic residues" evidence="1">
    <location>
        <begin position="1539"/>
        <end position="1548"/>
    </location>
</feature>
<feature type="region of interest" description="Disordered" evidence="1">
    <location>
        <begin position="1484"/>
        <end position="1504"/>
    </location>
</feature>
<feature type="compositionally biased region" description="Polar residues" evidence="1">
    <location>
        <begin position="1293"/>
        <end position="1309"/>
    </location>
</feature>
<feature type="region of interest" description="Disordered" evidence="1">
    <location>
        <begin position="151"/>
        <end position="429"/>
    </location>
</feature>
<keyword evidence="2" id="KW-0732">Signal</keyword>
<feature type="compositionally biased region" description="Gly residues" evidence="1">
    <location>
        <begin position="803"/>
        <end position="826"/>
    </location>
</feature>
<evidence type="ECO:0000256" key="1">
    <source>
        <dbReference type="SAM" id="MobiDB-lite"/>
    </source>
</evidence>
<feature type="compositionally biased region" description="Polar residues" evidence="1">
    <location>
        <begin position="1171"/>
        <end position="1191"/>
    </location>
</feature>
<dbReference type="Proteomes" id="UP000663880">
    <property type="component" value="Unassembled WGS sequence"/>
</dbReference>
<feature type="compositionally biased region" description="Gly residues" evidence="1">
    <location>
        <begin position="863"/>
        <end position="886"/>
    </location>
</feature>
<feature type="compositionally biased region" description="Gly residues" evidence="1">
    <location>
        <begin position="1078"/>
        <end position="1100"/>
    </location>
</feature>
<feature type="compositionally biased region" description="Low complexity" evidence="1">
    <location>
        <begin position="1328"/>
        <end position="1337"/>
    </location>
</feature>
<feature type="region of interest" description="Disordered" evidence="1">
    <location>
        <begin position="101"/>
        <end position="136"/>
    </location>
</feature>
<gene>
    <name evidence="3" type="ORF">PMACD_LOCUS786</name>
</gene>
<feature type="compositionally biased region" description="Polar residues" evidence="1">
    <location>
        <begin position="114"/>
        <end position="136"/>
    </location>
</feature>
<evidence type="ECO:0000313" key="3">
    <source>
        <dbReference type="EMBL" id="CAF4752554.1"/>
    </source>
</evidence>
<feature type="compositionally biased region" description="Low complexity" evidence="1">
    <location>
        <begin position="238"/>
        <end position="253"/>
    </location>
</feature>
<feature type="compositionally biased region" description="Gly residues" evidence="1">
    <location>
        <begin position="1018"/>
        <end position="1038"/>
    </location>
</feature>
<feature type="region of interest" description="Disordered" evidence="1">
    <location>
        <begin position="591"/>
        <end position="1412"/>
    </location>
</feature>
<evidence type="ECO:0000313" key="4">
    <source>
        <dbReference type="Proteomes" id="UP000663880"/>
    </source>
</evidence>
<feature type="compositionally biased region" description="Gly residues" evidence="1">
    <location>
        <begin position="773"/>
        <end position="792"/>
    </location>
</feature>
<feature type="compositionally biased region" description="Low complexity" evidence="1">
    <location>
        <begin position="368"/>
        <end position="382"/>
    </location>
</feature>
<feature type="compositionally biased region" description="Polar residues" evidence="1">
    <location>
        <begin position="1228"/>
        <end position="1253"/>
    </location>
</feature>
<organism evidence="3 4">
    <name type="scientific">Pieris macdunnoughi</name>
    <dbReference type="NCBI Taxonomy" id="345717"/>
    <lineage>
        <taxon>Eukaryota</taxon>
        <taxon>Metazoa</taxon>
        <taxon>Ecdysozoa</taxon>
        <taxon>Arthropoda</taxon>
        <taxon>Hexapoda</taxon>
        <taxon>Insecta</taxon>
        <taxon>Pterygota</taxon>
        <taxon>Neoptera</taxon>
        <taxon>Endopterygota</taxon>
        <taxon>Lepidoptera</taxon>
        <taxon>Glossata</taxon>
        <taxon>Ditrysia</taxon>
        <taxon>Papilionoidea</taxon>
        <taxon>Pieridae</taxon>
        <taxon>Pierinae</taxon>
        <taxon>Pieris</taxon>
    </lineage>
</organism>
<evidence type="ECO:0000256" key="2">
    <source>
        <dbReference type="SAM" id="SignalP"/>
    </source>
</evidence>
<proteinExistence type="predicted"/>
<feature type="compositionally biased region" description="Gly residues" evidence="1">
    <location>
        <begin position="708"/>
        <end position="728"/>
    </location>
</feature>
<feature type="compositionally biased region" description="Basic and acidic residues" evidence="1">
    <location>
        <begin position="101"/>
        <end position="112"/>
    </location>
</feature>
<feature type="signal peptide" evidence="2">
    <location>
        <begin position="1"/>
        <end position="32"/>
    </location>
</feature>
<comment type="caution">
    <text evidence="3">The sequence shown here is derived from an EMBL/GenBank/DDBJ whole genome shotgun (WGS) entry which is preliminary data.</text>
</comment>
<dbReference type="OrthoDB" id="7791530at2759"/>
<feature type="compositionally biased region" description="Low complexity" evidence="1">
    <location>
        <begin position="827"/>
        <end position="840"/>
    </location>
</feature>
<name>A0A821LL42_9NEOP</name>
<feature type="compositionally biased region" description="Polar residues" evidence="1">
    <location>
        <begin position="413"/>
        <end position="429"/>
    </location>
</feature>
<feature type="compositionally biased region" description="Polar residues" evidence="1">
    <location>
        <begin position="504"/>
        <end position="514"/>
    </location>
</feature>
<reference evidence="3" key="1">
    <citation type="submission" date="2021-02" db="EMBL/GenBank/DDBJ databases">
        <authorList>
            <person name="Steward A R."/>
        </authorList>
    </citation>
    <scope>NUCLEOTIDE SEQUENCE</scope>
</reference>
<feature type="compositionally biased region" description="Gly residues" evidence="1">
    <location>
        <begin position="906"/>
        <end position="917"/>
    </location>
</feature>
<feature type="compositionally biased region" description="Polar residues" evidence="1">
    <location>
        <begin position="635"/>
        <end position="651"/>
    </location>
</feature>
<feature type="compositionally biased region" description="Low complexity" evidence="1">
    <location>
        <begin position="793"/>
        <end position="802"/>
    </location>
</feature>
<feature type="region of interest" description="Disordered" evidence="1">
    <location>
        <begin position="504"/>
        <end position="559"/>
    </location>
</feature>
<sequence length="1816" mass="187209">MRIVRVDKTGMRATRASLPLVALVFLFTQTHAQIEPLGLAKEYTKNIFCKSVVYVTSANQHQPIDYFRNRHSRATRQATFTPRGKYRGQTQSQYLAIDRGNAKDEGKAEAHSAADSSRASVSGNSGMGQAQSQSIYDPSCDDCYGAPRKEVESLRHQPGRTTDYGPSWSSTGPEYSSRYPGGTRLPAQSPDTSLYNPDQTGLNSPNGYVGSSYRPDGKIIPVSDNQRTGYGPGGDSNGYGPSYNYGPRGSGSSYPGGNGYGPGKDIQSGGVGPDRPYRNGEIPSDRFGGQTDRSIPSGNFPKSDTNPLNTGNNYGLQQNGYPVQAGGHNGMPIHDLNDQTKYPTPDGRGEQTSRGNYIPNVPGQTGKNNNNMQHYPNNYNQPTSVNPNDGSYYNPRPSGPYSPGQRGGESYVPSGSSLPPGQLNAFNPKTSPDNVLPGAIGQALVPQQSPTGIANYDRNRYHPGSYVSGDTRGNWPPTGPFQGPDGKTYVCCEVPGATKLQSAYGQNSGGSPNNLLAPEITQPGGKYGSEGPGEGHNVQNGPRQYSPEHVSGFRPGGEYQYPSSKYTPLVNQFVPGNAGYDAGGEYYPRGHYLPGSGSQSGIVGPGKQDTSRSSPGTGTGGHYIPGRNGEPGTENLGSHFSPGSSPATGSGNKYIPGRDTGSGTGGPGDQYSPGTGQTTGSGGQYIPGRDMDSGTRGPGDQYSPGTGPSTGSGGQYIPGKGIGSGTRGPGDQYPPGAGPSTGSGGQYIPGRDMSFETGGPGSQYSPGTSPSTGTGGQYIPGRDMGSGTGGPGSQYSPSTGSTTGSGGQYIPGREIGSGTGGPGGQYSPGTGPSTGSGTQYNPGLNIGSRTGSPGGQYSPGPITGSGGQYIPGRDIGSGTGGPGGQYSPGIGPSTGSVGQYIPGRDMGSGNGGPGGQYSPGISPSSGSGGQYIPGRDMGFGTGGPGNQYSPGAGPSTGSGGQYIPGRDAGYETGGPEGQYSPGTGPSTGSGGHYIPGRDVGSGTGGPGGQFSPSTGPPTGSGGQYIPGRDTGSGTGAPGGQYSPRTGPSTGSGGQYIPERNMGSGTGDPGGQYSSGTGPSTGSGGQYIPGRDMGSGPGGPGRQYSPGTSPTTGSGERYIPRGGSGSETSSSGGPFNPGGGAGHYDLANGAPSGREGQGTNYRPDSGTGGGSSQYKPSLTGSSVSLPSGQSLPENRYGYGNSPDKVGGGPNVPYGNPGSIGSDATGRYPNGQTGTQYEVGGTNPTYNNVPQNYVDPQSVADDDDSEAEAVVSQAINGTTASATSKGGNDKARAQTHVQGTYSGSGSFQAQAQIAGENKEAESEVSGGKKGASSSATGSGRNNKSQASVQLGSETGAVQTNSQSSGAMHSSNSQVQGSVKGGTADAQARGPGSTSSQAQIGFTPYKDSEKSKHDLQKIPFVGGGMASAQSSGRTGQSQSQLHGTFKYGITYNGAAQAGASIDKDAIFPNRLAFEKIDVFNEKDKNINVDLTEPPPELETEKTPETTPALPELVVEEQKEEEVTTTEKSLDETLTDSEIKYDAHPHADHHSYETTPSESTVTDNRRSFHNYYGTEYDTYTTDKDDTDDYDPESAFIPDGTEVDQGAEFPSYDEYRGDATHQSLQSPRKGVDVHQSTGGNTQHIILGSLKKHDAEITQKSSERPDEKRIYQPGERVPGTGGYTIPIGFTGSVKSVASKDKTYVIGSRDSPSQAQTVTLTPGTGKVRYTYPSSYGKYVHPTNLRSLNSKRDDDRYVSMSKSVTRDLDNDNNIRKQYSHTYYTKSSSCGYFTFTCTMVSSAEGKKKVCKPKIPTNPDGTPIRC</sequence>
<feature type="compositionally biased region" description="Basic and acidic residues" evidence="1">
    <location>
        <begin position="1403"/>
        <end position="1412"/>
    </location>
</feature>
<feature type="compositionally biased region" description="Low complexity" evidence="1">
    <location>
        <begin position="762"/>
        <end position="772"/>
    </location>
</feature>
<feature type="compositionally biased region" description="Polar residues" evidence="1">
    <location>
        <begin position="189"/>
        <end position="206"/>
    </location>
</feature>
<feature type="compositionally biased region" description="Polar residues" evidence="1">
    <location>
        <begin position="1271"/>
        <end position="1284"/>
    </location>
</feature>
<protein>
    <submittedName>
        <fullName evidence="3">Uncharacterized protein</fullName>
    </submittedName>
</protein>
<feature type="compositionally biased region" description="Polar residues" evidence="1">
    <location>
        <begin position="291"/>
        <end position="321"/>
    </location>
</feature>
<dbReference type="EMBL" id="CAJOBZ010000001">
    <property type="protein sequence ID" value="CAF4752554.1"/>
    <property type="molecule type" value="Genomic_DNA"/>
</dbReference>